<comment type="caution">
    <text evidence="1">The sequence shown here is derived from an EMBL/GenBank/DDBJ whole genome shotgun (WGS) entry which is preliminary data.</text>
</comment>
<accession>A0A963Z1V9</accession>
<dbReference type="SUPFAM" id="SSF53850">
    <property type="entry name" value="Periplasmic binding protein-like II"/>
    <property type="match status" value="1"/>
</dbReference>
<dbReference type="Pfam" id="PF13531">
    <property type="entry name" value="SBP_bac_11"/>
    <property type="match status" value="1"/>
</dbReference>
<gene>
    <name evidence="1" type="ORF">ACELLULO517_12665</name>
</gene>
<evidence type="ECO:0000313" key="2">
    <source>
        <dbReference type="Proteomes" id="UP000721844"/>
    </source>
</evidence>
<dbReference type="Gene3D" id="3.40.190.10">
    <property type="entry name" value="Periplasmic binding protein-like II"/>
    <property type="match status" value="2"/>
</dbReference>
<organism evidence="1 2">
    <name type="scientific">Acidisoma cellulosilyticum</name>
    <dbReference type="NCBI Taxonomy" id="2802395"/>
    <lineage>
        <taxon>Bacteria</taxon>
        <taxon>Pseudomonadati</taxon>
        <taxon>Pseudomonadota</taxon>
        <taxon>Alphaproteobacteria</taxon>
        <taxon>Acetobacterales</taxon>
        <taxon>Acidocellaceae</taxon>
        <taxon>Acidisoma</taxon>
    </lineage>
</organism>
<dbReference type="Proteomes" id="UP000721844">
    <property type="component" value="Unassembled WGS sequence"/>
</dbReference>
<dbReference type="EMBL" id="JAESVA010000004">
    <property type="protein sequence ID" value="MCB8881091.1"/>
    <property type="molecule type" value="Genomic_DNA"/>
</dbReference>
<evidence type="ECO:0000313" key="1">
    <source>
        <dbReference type="EMBL" id="MCB8881091.1"/>
    </source>
</evidence>
<proteinExistence type="predicted"/>
<name>A0A963Z1V9_9PROT</name>
<keyword evidence="2" id="KW-1185">Reference proteome</keyword>
<protein>
    <submittedName>
        <fullName evidence="1">Substrate-binding domain-containing protein</fullName>
    </submittedName>
</protein>
<dbReference type="PANTHER" id="PTHR30632:SF11">
    <property type="entry name" value="BLR4797 PROTEIN"/>
    <property type="match status" value="1"/>
</dbReference>
<dbReference type="GO" id="GO:0030973">
    <property type="term" value="F:molybdate ion binding"/>
    <property type="evidence" value="ECO:0007669"/>
    <property type="project" value="TreeGrafter"/>
</dbReference>
<dbReference type="GO" id="GO:0015689">
    <property type="term" value="P:molybdate ion transport"/>
    <property type="evidence" value="ECO:0007669"/>
    <property type="project" value="TreeGrafter"/>
</dbReference>
<reference evidence="1 2" key="1">
    <citation type="journal article" date="2021" name="Microorganisms">
        <title>Acidisoma silvae sp. nov. and Acidisomacellulosilytica sp. nov., Two Acidophilic Bacteria Isolated from Decaying Wood, Hydrolyzing Cellulose and Producing Poly-3-hydroxybutyrate.</title>
        <authorList>
            <person name="Mieszkin S."/>
            <person name="Pouder E."/>
            <person name="Uroz S."/>
            <person name="Simon-Colin C."/>
            <person name="Alain K."/>
        </authorList>
    </citation>
    <scope>NUCLEOTIDE SEQUENCE [LARGE SCALE GENOMIC DNA]</scope>
    <source>
        <strain evidence="1 2">HW T5.17</strain>
    </source>
</reference>
<sequence length="233" mass="24528">MSDAQTTLRIFSGLAVRAAFDDGLLDAFERSGIAVDVAWNPTTVIEAKIARGETADLIIATTGSIQKLVDKGVVDGDSCQPLVDACLGVAVAQGAPKPRIGSTVEFFSALKNARSVAWSLGGQSGIYLETLLAGQGLLDEVKARASTIPEGFTAEQIVKGDADLAIQQVSELMVVKGVDIVGPFPEELQTWTPFRIGIFTQSANKEAAEAFIAFLQGAEAQDSFLRNGVRLAA</sequence>
<dbReference type="AlphaFoldDB" id="A0A963Z1V9"/>
<dbReference type="InterPro" id="IPR050682">
    <property type="entry name" value="ModA/WtpA"/>
</dbReference>
<dbReference type="RefSeq" id="WP_227307766.1">
    <property type="nucleotide sequence ID" value="NZ_JAESVA010000004.1"/>
</dbReference>
<dbReference type="PANTHER" id="PTHR30632">
    <property type="entry name" value="MOLYBDATE-BINDING PERIPLASMIC PROTEIN"/>
    <property type="match status" value="1"/>
</dbReference>